<keyword evidence="9" id="KW-1185">Reference proteome</keyword>
<comment type="similarity">
    <text evidence="2">Belongs to the TspO/BZRP family.</text>
</comment>
<evidence type="ECO:0000256" key="2">
    <source>
        <dbReference type="ARBA" id="ARBA00007524"/>
    </source>
</evidence>
<feature type="transmembrane region" description="Helical" evidence="6">
    <location>
        <begin position="77"/>
        <end position="94"/>
    </location>
</feature>
<evidence type="ECO:0000256" key="3">
    <source>
        <dbReference type="ARBA" id="ARBA00022692"/>
    </source>
</evidence>
<dbReference type="CDD" id="cd15904">
    <property type="entry name" value="TSPO_MBR"/>
    <property type="match status" value="1"/>
</dbReference>
<accession>A0AAW1PEM3</accession>
<dbReference type="Proteomes" id="UP001489004">
    <property type="component" value="Unassembled WGS sequence"/>
</dbReference>
<evidence type="ECO:0000313" key="9">
    <source>
        <dbReference type="Proteomes" id="UP001489004"/>
    </source>
</evidence>
<dbReference type="PANTHER" id="PTHR10057">
    <property type="entry name" value="PERIPHERAL-TYPE BENZODIAZEPINE RECEPTOR"/>
    <property type="match status" value="1"/>
</dbReference>
<feature type="chain" id="PRO_5043867226" description="Translocator protein" evidence="7">
    <location>
        <begin position="20"/>
        <end position="260"/>
    </location>
</feature>
<feature type="transmembrane region" description="Helical" evidence="6">
    <location>
        <begin position="45"/>
        <end position="65"/>
    </location>
</feature>
<feature type="signal peptide" evidence="7">
    <location>
        <begin position="1"/>
        <end position="19"/>
    </location>
</feature>
<evidence type="ECO:0000256" key="5">
    <source>
        <dbReference type="ARBA" id="ARBA00023136"/>
    </source>
</evidence>
<dbReference type="AlphaFoldDB" id="A0AAW1PEM3"/>
<evidence type="ECO:0000313" key="8">
    <source>
        <dbReference type="EMBL" id="KAK9806234.1"/>
    </source>
</evidence>
<organism evidence="8 9">
    <name type="scientific">[Myrmecia] bisecta</name>
    <dbReference type="NCBI Taxonomy" id="41462"/>
    <lineage>
        <taxon>Eukaryota</taxon>
        <taxon>Viridiplantae</taxon>
        <taxon>Chlorophyta</taxon>
        <taxon>core chlorophytes</taxon>
        <taxon>Trebouxiophyceae</taxon>
        <taxon>Trebouxiales</taxon>
        <taxon>Trebouxiaceae</taxon>
        <taxon>Myrmecia</taxon>
    </lineage>
</organism>
<keyword evidence="5 6" id="KW-0472">Membrane</keyword>
<dbReference type="PANTHER" id="PTHR10057:SF0">
    <property type="entry name" value="TRANSLOCATOR PROTEIN"/>
    <property type="match status" value="1"/>
</dbReference>
<evidence type="ECO:0000256" key="1">
    <source>
        <dbReference type="ARBA" id="ARBA00004141"/>
    </source>
</evidence>
<keyword evidence="4 6" id="KW-1133">Transmembrane helix</keyword>
<dbReference type="Pfam" id="PF03073">
    <property type="entry name" value="TspO_MBR"/>
    <property type="match status" value="1"/>
</dbReference>
<feature type="transmembrane region" description="Helical" evidence="6">
    <location>
        <begin position="128"/>
        <end position="150"/>
    </location>
</feature>
<dbReference type="GO" id="GO:0033013">
    <property type="term" value="P:tetrapyrrole metabolic process"/>
    <property type="evidence" value="ECO:0007669"/>
    <property type="project" value="UniProtKB-ARBA"/>
</dbReference>
<dbReference type="Gene3D" id="1.20.1260.100">
    <property type="entry name" value="TspO/MBR protein"/>
    <property type="match status" value="1"/>
</dbReference>
<sequence length="260" mass="27697">MMSWPLAVALAVPIAAGTAIGVSTRDEIDWSSKLRRPSWDPPTWLFGPAWTFLYTLMGYASFRVWSLGGWAAQSQPLTLYLVQLGLNLAWPLIFFRFHRIGLAMLDNLALLAAAAATAASFHTVDQTAAYLLAPYLAWLVFANTLNFTIWRMNPKGGFTGDGPSSGSSGTVPATASLYGEASSSSAKRGRFSGGRSRHALSVTAAAQVGVWHMPVPSSSARGFHSMAKGGLKTAARSTAGAHAQPSLTCAVHKREALWAV</sequence>
<evidence type="ECO:0008006" key="10">
    <source>
        <dbReference type="Google" id="ProtNLM"/>
    </source>
</evidence>
<dbReference type="InterPro" id="IPR038330">
    <property type="entry name" value="TspO/MBR-related_sf"/>
</dbReference>
<keyword evidence="7" id="KW-0732">Signal</keyword>
<comment type="subcellular location">
    <subcellularLocation>
        <location evidence="1">Membrane</location>
        <topology evidence="1">Multi-pass membrane protein</topology>
    </subcellularLocation>
</comment>
<evidence type="ECO:0000256" key="6">
    <source>
        <dbReference type="SAM" id="Phobius"/>
    </source>
</evidence>
<dbReference type="InterPro" id="IPR004307">
    <property type="entry name" value="TspO_MBR"/>
</dbReference>
<dbReference type="FunFam" id="1.20.1260.100:FF:000001">
    <property type="entry name" value="translocator protein 2"/>
    <property type="match status" value="1"/>
</dbReference>
<dbReference type="EMBL" id="JALJOR010000014">
    <property type="protein sequence ID" value="KAK9806234.1"/>
    <property type="molecule type" value="Genomic_DNA"/>
</dbReference>
<proteinExistence type="inferred from homology"/>
<protein>
    <recommendedName>
        <fullName evidence="10">Translocator protein</fullName>
    </recommendedName>
</protein>
<name>A0AAW1PEM3_9CHLO</name>
<gene>
    <name evidence="8" type="ORF">WJX72_006747</name>
</gene>
<dbReference type="GO" id="GO:0016020">
    <property type="term" value="C:membrane"/>
    <property type="evidence" value="ECO:0007669"/>
    <property type="project" value="UniProtKB-SubCell"/>
</dbReference>
<reference evidence="8 9" key="1">
    <citation type="journal article" date="2024" name="Nat. Commun.">
        <title>Phylogenomics reveals the evolutionary origins of lichenization in chlorophyte algae.</title>
        <authorList>
            <person name="Puginier C."/>
            <person name="Libourel C."/>
            <person name="Otte J."/>
            <person name="Skaloud P."/>
            <person name="Haon M."/>
            <person name="Grisel S."/>
            <person name="Petersen M."/>
            <person name="Berrin J.G."/>
            <person name="Delaux P.M."/>
            <person name="Dal Grande F."/>
            <person name="Keller J."/>
        </authorList>
    </citation>
    <scope>NUCLEOTIDE SEQUENCE [LARGE SCALE GENOMIC DNA]</scope>
    <source>
        <strain evidence="8 9">SAG 2043</strain>
    </source>
</reference>
<evidence type="ECO:0000256" key="4">
    <source>
        <dbReference type="ARBA" id="ARBA00022989"/>
    </source>
</evidence>
<feature type="transmembrane region" description="Helical" evidence="6">
    <location>
        <begin position="100"/>
        <end position="121"/>
    </location>
</feature>
<comment type="caution">
    <text evidence="8">The sequence shown here is derived from an EMBL/GenBank/DDBJ whole genome shotgun (WGS) entry which is preliminary data.</text>
</comment>
<keyword evidence="3 6" id="KW-0812">Transmembrane</keyword>
<evidence type="ECO:0000256" key="7">
    <source>
        <dbReference type="SAM" id="SignalP"/>
    </source>
</evidence>